<dbReference type="EMBL" id="AZIM01009337">
    <property type="protein sequence ID" value="ETE57199.1"/>
    <property type="molecule type" value="Genomic_DNA"/>
</dbReference>
<feature type="region of interest" description="Disordered" evidence="1">
    <location>
        <begin position="17"/>
        <end position="82"/>
    </location>
</feature>
<gene>
    <name evidence="2" type="ORF">L345_17088</name>
</gene>
<evidence type="ECO:0000256" key="1">
    <source>
        <dbReference type="SAM" id="MobiDB-lite"/>
    </source>
</evidence>
<dbReference type="AlphaFoldDB" id="V8N4I5"/>
<evidence type="ECO:0000313" key="3">
    <source>
        <dbReference type="Proteomes" id="UP000018936"/>
    </source>
</evidence>
<proteinExistence type="predicted"/>
<protein>
    <submittedName>
        <fullName evidence="2">Uncharacterized protein</fullName>
    </submittedName>
</protein>
<organism evidence="2 3">
    <name type="scientific">Ophiophagus hannah</name>
    <name type="common">King cobra</name>
    <name type="synonym">Naja hannah</name>
    <dbReference type="NCBI Taxonomy" id="8665"/>
    <lineage>
        <taxon>Eukaryota</taxon>
        <taxon>Metazoa</taxon>
        <taxon>Chordata</taxon>
        <taxon>Craniata</taxon>
        <taxon>Vertebrata</taxon>
        <taxon>Euteleostomi</taxon>
        <taxon>Lepidosauria</taxon>
        <taxon>Squamata</taxon>
        <taxon>Bifurcata</taxon>
        <taxon>Unidentata</taxon>
        <taxon>Episquamata</taxon>
        <taxon>Toxicofera</taxon>
        <taxon>Serpentes</taxon>
        <taxon>Colubroidea</taxon>
        <taxon>Elapidae</taxon>
        <taxon>Elapinae</taxon>
        <taxon>Ophiophagus</taxon>
    </lineage>
</organism>
<reference evidence="2 3" key="1">
    <citation type="journal article" date="2013" name="Proc. Natl. Acad. Sci. U.S.A.">
        <title>The king cobra genome reveals dynamic gene evolution and adaptation in the snake venom system.</title>
        <authorList>
            <person name="Vonk F.J."/>
            <person name="Casewell N.R."/>
            <person name="Henkel C.V."/>
            <person name="Heimberg A.M."/>
            <person name="Jansen H.J."/>
            <person name="McCleary R.J."/>
            <person name="Kerkkamp H.M."/>
            <person name="Vos R.A."/>
            <person name="Guerreiro I."/>
            <person name="Calvete J.J."/>
            <person name="Wuster W."/>
            <person name="Woods A.E."/>
            <person name="Logan J.M."/>
            <person name="Harrison R.A."/>
            <person name="Castoe T.A."/>
            <person name="de Koning A.P."/>
            <person name="Pollock D.D."/>
            <person name="Yandell M."/>
            <person name="Calderon D."/>
            <person name="Renjifo C."/>
            <person name="Currier R.B."/>
            <person name="Salgado D."/>
            <person name="Pla D."/>
            <person name="Sanz L."/>
            <person name="Hyder A.S."/>
            <person name="Ribeiro J.M."/>
            <person name="Arntzen J.W."/>
            <person name="van den Thillart G.E."/>
            <person name="Boetzer M."/>
            <person name="Pirovano W."/>
            <person name="Dirks R.P."/>
            <person name="Spaink H.P."/>
            <person name="Duboule D."/>
            <person name="McGlinn E."/>
            <person name="Kini R.M."/>
            <person name="Richardson M.K."/>
        </authorList>
    </citation>
    <scope>NUCLEOTIDE SEQUENCE</scope>
    <source>
        <tissue evidence="2">Blood</tissue>
    </source>
</reference>
<evidence type="ECO:0000313" key="2">
    <source>
        <dbReference type="EMBL" id="ETE57199.1"/>
    </source>
</evidence>
<comment type="caution">
    <text evidence="2">The sequence shown here is derived from an EMBL/GenBank/DDBJ whole genome shotgun (WGS) entry which is preliminary data.</text>
</comment>
<sequence length="82" mass="9053">REVCPSSTLSVWTVWQNGRLPSPPHGPGTNPGSTENGGCFQDTVMRPKDACPSLPPKHEDQRSSKAAGEEEFWGFPEELIRF</sequence>
<feature type="non-terminal residue" evidence="2">
    <location>
        <position position="1"/>
    </location>
</feature>
<accession>V8N4I5</accession>
<dbReference type="Proteomes" id="UP000018936">
    <property type="component" value="Unassembled WGS sequence"/>
</dbReference>
<name>V8N4I5_OPHHA</name>
<keyword evidence="3" id="KW-1185">Reference proteome</keyword>